<evidence type="ECO:0000256" key="1">
    <source>
        <dbReference type="SAM" id="MobiDB-lite"/>
    </source>
</evidence>
<evidence type="ECO:0000313" key="3">
    <source>
        <dbReference type="EMBL" id="TYP74379.1"/>
    </source>
</evidence>
<proteinExistence type="predicted"/>
<organism evidence="3 4">
    <name type="scientific">Aquimarina intermedia</name>
    <dbReference type="NCBI Taxonomy" id="350814"/>
    <lineage>
        <taxon>Bacteria</taxon>
        <taxon>Pseudomonadati</taxon>
        <taxon>Bacteroidota</taxon>
        <taxon>Flavobacteriia</taxon>
        <taxon>Flavobacteriales</taxon>
        <taxon>Flavobacteriaceae</taxon>
        <taxon>Aquimarina</taxon>
    </lineage>
</organism>
<dbReference type="Proteomes" id="UP000324376">
    <property type="component" value="Unassembled WGS sequence"/>
</dbReference>
<accession>A0A5S5C5G3</accession>
<evidence type="ECO:0000313" key="4">
    <source>
        <dbReference type="Proteomes" id="UP000324376"/>
    </source>
</evidence>
<feature type="domain" description="DUF3347" evidence="2">
    <location>
        <begin position="68"/>
        <end position="157"/>
    </location>
</feature>
<dbReference type="Pfam" id="PF11827">
    <property type="entry name" value="DUF3347"/>
    <property type="match status" value="1"/>
</dbReference>
<feature type="region of interest" description="Disordered" evidence="1">
    <location>
        <begin position="30"/>
        <end position="50"/>
    </location>
</feature>
<evidence type="ECO:0000259" key="2">
    <source>
        <dbReference type="Pfam" id="PF11827"/>
    </source>
</evidence>
<dbReference type="OrthoDB" id="5513217at2"/>
<name>A0A5S5C5G3_9FLAO</name>
<keyword evidence="4" id="KW-1185">Reference proteome</keyword>
<dbReference type="EMBL" id="VNHU01000004">
    <property type="protein sequence ID" value="TYP74379.1"/>
    <property type="molecule type" value="Genomic_DNA"/>
</dbReference>
<dbReference type="PROSITE" id="PS51257">
    <property type="entry name" value="PROKAR_LIPOPROTEIN"/>
    <property type="match status" value="1"/>
</dbReference>
<protein>
    <submittedName>
        <fullName evidence="3">Uncharacterized protein DUF3347</fullName>
    </submittedName>
</protein>
<dbReference type="AlphaFoldDB" id="A0A5S5C5G3"/>
<gene>
    <name evidence="3" type="ORF">BD809_104199</name>
</gene>
<dbReference type="InterPro" id="IPR021782">
    <property type="entry name" value="DUF3347"/>
</dbReference>
<comment type="caution">
    <text evidence="3">The sequence shown here is derived from an EMBL/GenBank/DDBJ whole genome shotgun (WGS) entry which is preliminary data.</text>
</comment>
<reference evidence="3 4" key="1">
    <citation type="submission" date="2019-07" db="EMBL/GenBank/DDBJ databases">
        <title>Genomic Encyclopedia of Archaeal and Bacterial Type Strains, Phase II (KMG-II): from individual species to whole genera.</title>
        <authorList>
            <person name="Goeker M."/>
        </authorList>
    </citation>
    <scope>NUCLEOTIDE SEQUENCE [LARGE SCALE GENOMIC DNA]</scope>
    <source>
        <strain evidence="3 4">DSM 17527</strain>
    </source>
</reference>
<dbReference type="RefSeq" id="WP_148782488.1">
    <property type="nucleotide sequence ID" value="NZ_VNHU01000004.1"/>
</dbReference>
<sequence>MKNSKITTGILSIAIATFTISCKDAKQDLNKDQENHSEMNHERTNEHQDADKKEMAMYTNQSGDAEIVLKDYFNLKDALVGDNNEKAKELGVTLAESFKNLDVSKYTDAQQTELKEIIEDAVEHAEHISDSDIKHQREHFKTLSKDVTDLVTITGTTNILYEQFCPMYDGGSTWLSMNKEVRNPYYGSSMLKCGKIQREIN</sequence>